<dbReference type="SUPFAM" id="SSF51445">
    <property type="entry name" value="(Trans)glycosidases"/>
    <property type="match status" value="1"/>
</dbReference>
<sequence>MGYAGCGNCVQYDVFNPFNSQSYYHPFCIIDYNNATSIQQCWEGDNIVSLPDLRTEDQNVLNMWNSWIAQLVSNYTIDGLRIDSFQQVDQAFWPSFLAAAGDMYTVGEVFNGDPKYMCPYQQYSPGLMNYPAYYVITQAFQSTSGSIGNLVNGIIEMTGTCSDTTLLGSFLENHDNPRFPSLTPDVSLVKNAIGFAMLADGIPIVYQGQEQHFSGAGVPNNREAIWTSGYSKTPPLYTFILRFNLIRKVAIALDSSYLTYKAYPIYSDSHNIVMRKGSVFSVFTNLGISGSGSLILPAVDSGFKANQLITELTTLREYRTDPSGDLAIKISGGLPLVFYPTLAGLHGLLGVFGSTPEKPWTTLATMTRTSPTACATPTSIAVTFQETASTVSNQTLKLVGSISQLGSWNTADAVPLTKSTATSWAATLDLAPGIAFQYKYVKVMENGTVMYEADPNHSYTVAETCGKAVTVESSWQSS</sequence>
<evidence type="ECO:0000256" key="9">
    <source>
        <dbReference type="ARBA" id="ARBA00023157"/>
    </source>
</evidence>
<dbReference type="Pfam" id="PF00686">
    <property type="entry name" value="CBM_20"/>
    <property type="match status" value="1"/>
</dbReference>
<dbReference type="AlphaFoldDB" id="A0A4U0XP92"/>
<keyword evidence="12" id="KW-0326">Glycosidase</keyword>
<name>A0A4U0XP92_9PEZI</name>
<dbReference type="STRING" id="329884.A0A4U0XP92"/>
<evidence type="ECO:0000256" key="10">
    <source>
        <dbReference type="ARBA" id="ARBA00023180"/>
    </source>
</evidence>
<dbReference type="OrthoDB" id="204980at2759"/>
<evidence type="ECO:0000256" key="7">
    <source>
        <dbReference type="ARBA" id="ARBA00022801"/>
    </source>
</evidence>
<dbReference type="GO" id="GO:0005509">
    <property type="term" value="F:calcium ion binding"/>
    <property type="evidence" value="ECO:0007669"/>
    <property type="project" value="InterPro"/>
</dbReference>
<keyword evidence="16" id="KW-1185">Reference proteome</keyword>
<dbReference type="InterPro" id="IPR015340">
    <property type="entry name" value="A_amylase_C_dom"/>
</dbReference>
<dbReference type="PANTHER" id="PTHR10357">
    <property type="entry name" value="ALPHA-AMYLASE FAMILY MEMBER"/>
    <property type="match status" value="1"/>
</dbReference>
<dbReference type="InterPro" id="IPR034836">
    <property type="entry name" value="CBM20_glucoamylase"/>
</dbReference>
<dbReference type="SUPFAM" id="SSF49452">
    <property type="entry name" value="Starch-binding domain-like"/>
    <property type="match status" value="1"/>
</dbReference>
<dbReference type="InterPro" id="IPR013780">
    <property type="entry name" value="Glyco_hydro_b"/>
</dbReference>
<dbReference type="GO" id="GO:0000272">
    <property type="term" value="P:polysaccharide catabolic process"/>
    <property type="evidence" value="ECO:0007669"/>
    <property type="project" value="UniProtKB-KW"/>
</dbReference>
<dbReference type="CDD" id="cd05811">
    <property type="entry name" value="CBM20_glucoamylase"/>
    <property type="match status" value="1"/>
</dbReference>
<dbReference type="SMART" id="SM00642">
    <property type="entry name" value="Aamy"/>
    <property type="match status" value="1"/>
</dbReference>
<evidence type="ECO:0000256" key="8">
    <source>
        <dbReference type="ARBA" id="ARBA00022837"/>
    </source>
</evidence>
<keyword evidence="13" id="KW-0624">Polysaccharide degradation</keyword>
<dbReference type="Pfam" id="PF09260">
    <property type="entry name" value="A_amylase_dom_C"/>
    <property type="match status" value="1"/>
</dbReference>
<keyword evidence="7" id="KW-0378">Hydrolase</keyword>
<keyword evidence="6" id="KW-0732">Signal</keyword>
<keyword evidence="5" id="KW-0479">Metal-binding</keyword>
<organism evidence="15 16">
    <name type="scientific">Friedmanniomyces simplex</name>
    <dbReference type="NCBI Taxonomy" id="329884"/>
    <lineage>
        <taxon>Eukaryota</taxon>
        <taxon>Fungi</taxon>
        <taxon>Dikarya</taxon>
        <taxon>Ascomycota</taxon>
        <taxon>Pezizomycotina</taxon>
        <taxon>Dothideomycetes</taxon>
        <taxon>Dothideomycetidae</taxon>
        <taxon>Mycosphaerellales</taxon>
        <taxon>Teratosphaeriaceae</taxon>
        <taxon>Friedmanniomyces</taxon>
    </lineage>
</organism>
<reference evidence="15 16" key="1">
    <citation type="submission" date="2017-03" db="EMBL/GenBank/DDBJ databases">
        <title>Genomes of endolithic fungi from Antarctica.</title>
        <authorList>
            <person name="Coleine C."/>
            <person name="Masonjones S."/>
            <person name="Stajich J.E."/>
        </authorList>
    </citation>
    <scope>NUCLEOTIDE SEQUENCE [LARGE SCALE GENOMIC DNA]</scope>
    <source>
        <strain evidence="15 16">CCFEE 5184</strain>
    </source>
</reference>
<evidence type="ECO:0000256" key="5">
    <source>
        <dbReference type="ARBA" id="ARBA00022723"/>
    </source>
</evidence>
<dbReference type="SMART" id="SM01065">
    <property type="entry name" value="CBM_2"/>
    <property type="match status" value="1"/>
</dbReference>
<dbReference type="Gene3D" id="3.20.20.80">
    <property type="entry name" value="Glycosidases"/>
    <property type="match status" value="1"/>
</dbReference>
<evidence type="ECO:0000256" key="1">
    <source>
        <dbReference type="ARBA" id="ARBA00000548"/>
    </source>
</evidence>
<dbReference type="GO" id="GO:0004556">
    <property type="term" value="F:alpha-amylase activity"/>
    <property type="evidence" value="ECO:0007669"/>
    <property type="project" value="UniProtKB-EC"/>
</dbReference>
<evidence type="ECO:0000313" key="16">
    <source>
        <dbReference type="Proteomes" id="UP000309340"/>
    </source>
</evidence>
<evidence type="ECO:0000313" key="15">
    <source>
        <dbReference type="EMBL" id="TKA79244.1"/>
    </source>
</evidence>
<dbReference type="Proteomes" id="UP000309340">
    <property type="component" value="Unassembled WGS sequence"/>
</dbReference>
<dbReference type="InterPro" id="IPR017853">
    <property type="entry name" value="GH"/>
</dbReference>
<dbReference type="EMBL" id="NAJQ01000094">
    <property type="protein sequence ID" value="TKA79244.1"/>
    <property type="molecule type" value="Genomic_DNA"/>
</dbReference>
<keyword evidence="11" id="KW-0119">Carbohydrate metabolism</keyword>
<keyword evidence="10" id="KW-0325">Glycoprotein</keyword>
<comment type="caution">
    <text evidence="15">The sequence shown here is derived from an EMBL/GenBank/DDBJ whole genome shotgun (WGS) entry which is preliminary data.</text>
</comment>
<dbReference type="Gene3D" id="2.60.40.1180">
    <property type="entry name" value="Golgi alpha-mannosidase II"/>
    <property type="match status" value="1"/>
</dbReference>
<dbReference type="EC" id="3.2.1.1" evidence="4"/>
<dbReference type="Pfam" id="PF00128">
    <property type="entry name" value="Alpha-amylase"/>
    <property type="match status" value="1"/>
</dbReference>
<dbReference type="FunFam" id="2.60.40.10:FF:000552">
    <property type="entry name" value="Related to glucoamylase"/>
    <property type="match status" value="1"/>
</dbReference>
<evidence type="ECO:0000256" key="12">
    <source>
        <dbReference type="ARBA" id="ARBA00023295"/>
    </source>
</evidence>
<dbReference type="InterPro" id="IPR006047">
    <property type="entry name" value="GH13_cat_dom"/>
</dbReference>
<dbReference type="InterPro" id="IPR013784">
    <property type="entry name" value="Carb-bd-like_fold"/>
</dbReference>
<dbReference type="GO" id="GO:2001070">
    <property type="term" value="F:starch binding"/>
    <property type="evidence" value="ECO:0007669"/>
    <property type="project" value="InterPro"/>
</dbReference>
<comment type="cofactor">
    <cofactor evidence="2">
        <name>Ca(2+)</name>
        <dbReference type="ChEBI" id="CHEBI:29108"/>
    </cofactor>
</comment>
<comment type="similarity">
    <text evidence="3">Belongs to the glycosyl hydrolase 13 family.</text>
</comment>
<gene>
    <name evidence="15" type="ORF">B0A55_06264</name>
</gene>
<proteinExistence type="inferred from homology"/>
<accession>A0A4U0XP92</accession>
<evidence type="ECO:0000256" key="13">
    <source>
        <dbReference type="ARBA" id="ARBA00023326"/>
    </source>
</evidence>
<protein>
    <recommendedName>
        <fullName evidence="4">alpha-amylase</fullName>
        <ecNumber evidence="4">3.2.1.1</ecNumber>
    </recommendedName>
</protein>
<evidence type="ECO:0000256" key="4">
    <source>
        <dbReference type="ARBA" id="ARBA00012595"/>
    </source>
</evidence>
<dbReference type="InterPro" id="IPR013783">
    <property type="entry name" value="Ig-like_fold"/>
</dbReference>
<dbReference type="SUPFAM" id="SSF51011">
    <property type="entry name" value="Glycosyl hydrolase domain"/>
    <property type="match status" value="1"/>
</dbReference>
<feature type="domain" description="CBM20" evidence="14">
    <location>
        <begin position="374"/>
        <end position="477"/>
    </location>
</feature>
<evidence type="ECO:0000259" key="14">
    <source>
        <dbReference type="PROSITE" id="PS51166"/>
    </source>
</evidence>
<dbReference type="PROSITE" id="PS51166">
    <property type="entry name" value="CBM20"/>
    <property type="match status" value="1"/>
</dbReference>
<evidence type="ECO:0000256" key="11">
    <source>
        <dbReference type="ARBA" id="ARBA00023277"/>
    </source>
</evidence>
<evidence type="ECO:0000256" key="6">
    <source>
        <dbReference type="ARBA" id="ARBA00022729"/>
    </source>
</evidence>
<dbReference type="Gene3D" id="2.60.40.10">
    <property type="entry name" value="Immunoglobulins"/>
    <property type="match status" value="1"/>
</dbReference>
<keyword evidence="8" id="KW-0106">Calcium</keyword>
<evidence type="ECO:0000256" key="3">
    <source>
        <dbReference type="ARBA" id="ARBA00008061"/>
    </source>
</evidence>
<comment type="catalytic activity">
    <reaction evidence="1">
        <text>Endohydrolysis of (1-&gt;4)-alpha-D-glucosidic linkages in polysaccharides containing three or more (1-&gt;4)-alpha-linked D-glucose units.</text>
        <dbReference type="EC" id="3.2.1.1"/>
    </reaction>
</comment>
<dbReference type="PANTHER" id="PTHR10357:SF215">
    <property type="entry name" value="ALPHA-AMYLASE 1"/>
    <property type="match status" value="1"/>
</dbReference>
<keyword evidence="9" id="KW-1015">Disulfide bond</keyword>
<dbReference type="InterPro" id="IPR002044">
    <property type="entry name" value="CBM20"/>
</dbReference>
<evidence type="ECO:0000256" key="2">
    <source>
        <dbReference type="ARBA" id="ARBA00001913"/>
    </source>
</evidence>